<evidence type="ECO:0000313" key="1">
    <source>
        <dbReference type="EMBL" id="SHF80325.1"/>
    </source>
</evidence>
<name>A0A8B4BX45_HEYCO</name>
<accession>A0A8B4BX45</accession>
<proteinExistence type="predicted"/>
<protein>
    <submittedName>
        <fullName evidence="1">Fur-regulated basic protein A</fullName>
    </submittedName>
</protein>
<dbReference type="Proteomes" id="UP000184029">
    <property type="component" value="Unassembled WGS sequence"/>
</dbReference>
<reference evidence="1 2" key="1">
    <citation type="submission" date="2016-11" db="EMBL/GenBank/DDBJ databases">
        <authorList>
            <person name="Varghese N."/>
            <person name="Submissions S."/>
        </authorList>
    </citation>
    <scope>NUCLEOTIDE SEQUENCE [LARGE SCALE GENOMIC DNA]</scope>
    <source>
        <strain evidence="1 2">DSM 1</strain>
    </source>
</reference>
<gene>
    <name evidence="1" type="ORF">SAMN02745208_02698</name>
</gene>
<evidence type="ECO:0000313" key="2">
    <source>
        <dbReference type="Proteomes" id="UP000184029"/>
    </source>
</evidence>
<dbReference type="InterPro" id="IPR025072">
    <property type="entry name" value="Fur_reg_FbpA"/>
</dbReference>
<sequence length="76" mass="9052">MMSFKSCSKGWEDAHLKNFLRHAIEKKRQYLIEQLIALGAYREDDKQLFTLTLTELETEYEYFSKISQEKEASGRE</sequence>
<comment type="caution">
    <text evidence="1">The sequence shown here is derived from an EMBL/GenBank/DDBJ whole genome shotgun (WGS) entry which is preliminary data.</text>
</comment>
<dbReference type="Pfam" id="PF13076">
    <property type="entry name" value="Fur_reg_FbpA"/>
    <property type="match status" value="1"/>
</dbReference>
<dbReference type="KEGG" id="bcoa:BF29_3096"/>
<organism evidence="1 2">
    <name type="scientific">Heyndrickxia coagulans DSM 1 = ATCC 7050</name>
    <dbReference type="NCBI Taxonomy" id="1121088"/>
    <lineage>
        <taxon>Bacteria</taxon>
        <taxon>Bacillati</taxon>
        <taxon>Bacillota</taxon>
        <taxon>Bacilli</taxon>
        <taxon>Bacillales</taxon>
        <taxon>Bacillaceae</taxon>
        <taxon>Heyndrickxia</taxon>
    </lineage>
</organism>
<dbReference type="AlphaFoldDB" id="A0A8B4BX45"/>
<dbReference type="EMBL" id="FQUB01000074">
    <property type="protein sequence ID" value="SHF80325.1"/>
    <property type="molecule type" value="Genomic_DNA"/>
</dbReference>